<evidence type="ECO:0000313" key="2">
    <source>
        <dbReference type="EMBL" id="KOS46595.1"/>
    </source>
</evidence>
<feature type="region of interest" description="Disordered" evidence="1">
    <location>
        <begin position="1"/>
        <end position="23"/>
    </location>
</feature>
<name>A0A0N0RZM5_9EURO</name>
<organism evidence="2 3">
    <name type="scientific">Penicillium nordicum</name>
    <dbReference type="NCBI Taxonomy" id="229535"/>
    <lineage>
        <taxon>Eukaryota</taxon>
        <taxon>Fungi</taxon>
        <taxon>Dikarya</taxon>
        <taxon>Ascomycota</taxon>
        <taxon>Pezizomycotina</taxon>
        <taxon>Eurotiomycetes</taxon>
        <taxon>Eurotiomycetidae</taxon>
        <taxon>Eurotiales</taxon>
        <taxon>Aspergillaceae</taxon>
        <taxon>Penicillium</taxon>
    </lineage>
</organism>
<keyword evidence="3" id="KW-1185">Reference proteome</keyword>
<sequence>MYSVKENEVSKIPRDRGFAGGTQIDHPPKLEAIVIPYAVLGERAGGYELSFYLLSFKGERHTALPLGLFLT</sequence>
<evidence type="ECO:0000313" key="3">
    <source>
        <dbReference type="Proteomes" id="UP000037696"/>
    </source>
</evidence>
<protein>
    <submittedName>
        <fullName evidence="2">Uncharacterized protein</fullName>
    </submittedName>
</protein>
<feature type="compositionally biased region" description="Basic and acidic residues" evidence="1">
    <location>
        <begin position="1"/>
        <end position="17"/>
    </location>
</feature>
<proteinExistence type="predicted"/>
<accession>A0A0N0RZM5</accession>
<gene>
    <name evidence="2" type="ORF">ACN38_g2472</name>
</gene>
<dbReference type="AlphaFoldDB" id="A0A0N0RZM5"/>
<reference evidence="2 3" key="1">
    <citation type="submission" date="2015-08" db="EMBL/GenBank/DDBJ databases">
        <title>Genome sequencing of Penicillium nordicum.</title>
        <authorList>
            <person name="Nguyen H.D."/>
            <person name="Seifert K.A."/>
        </authorList>
    </citation>
    <scope>NUCLEOTIDE SEQUENCE [LARGE SCALE GENOMIC DNA]</scope>
    <source>
        <strain evidence="2 3">DAOMC 185683</strain>
    </source>
</reference>
<dbReference type="Proteomes" id="UP000037696">
    <property type="component" value="Unassembled WGS sequence"/>
</dbReference>
<evidence type="ECO:0000256" key="1">
    <source>
        <dbReference type="SAM" id="MobiDB-lite"/>
    </source>
</evidence>
<comment type="caution">
    <text evidence="2">The sequence shown here is derived from an EMBL/GenBank/DDBJ whole genome shotgun (WGS) entry which is preliminary data.</text>
</comment>
<dbReference type="EMBL" id="LHQQ01000027">
    <property type="protein sequence ID" value="KOS46595.1"/>
    <property type="molecule type" value="Genomic_DNA"/>
</dbReference>